<sequence length="85" mass="9893">MNEQQRCRDYDKRMLVREKILQEIVQMSLHDGSLSSSLYVILDALEERGDCELEAITQAIDEIDTFKQILQELQGELLSLHKLSK</sequence>
<dbReference type="EMBL" id="BKZW01000003">
    <property type="protein sequence ID" value="GER91427.1"/>
    <property type="molecule type" value="Genomic_DNA"/>
</dbReference>
<organism evidence="1 2">
    <name type="scientific">Dictyobacter vulcani</name>
    <dbReference type="NCBI Taxonomy" id="2607529"/>
    <lineage>
        <taxon>Bacteria</taxon>
        <taxon>Bacillati</taxon>
        <taxon>Chloroflexota</taxon>
        <taxon>Ktedonobacteria</taxon>
        <taxon>Ktedonobacterales</taxon>
        <taxon>Dictyobacteraceae</taxon>
        <taxon>Dictyobacter</taxon>
    </lineage>
</organism>
<proteinExistence type="predicted"/>
<gene>
    <name evidence="1" type="ORF">KDW_55890</name>
</gene>
<protein>
    <submittedName>
        <fullName evidence="1">Uncharacterized protein</fullName>
    </submittedName>
</protein>
<evidence type="ECO:0000313" key="2">
    <source>
        <dbReference type="Proteomes" id="UP000326912"/>
    </source>
</evidence>
<reference evidence="1 2" key="1">
    <citation type="submission" date="2019-10" db="EMBL/GenBank/DDBJ databases">
        <title>Dictyobacter vulcani sp. nov., within the class Ktedonobacteria, isolated from soil of volcanic Mt. Zao.</title>
        <authorList>
            <person name="Zheng Y."/>
            <person name="Wang C.M."/>
            <person name="Sakai Y."/>
            <person name="Abe K."/>
            <person name="Yokota A."/>
            <person name="Yabe S."/>
        </authorList>
    </citation>
    <scope>NUCLEOTIDE SEQUENCE [LARGE SCALE GENOMIC DNA]</scope>
    <source>
        <strain evidence="1 2">W12</strain>
    </source>
</reference>
<comment type="caution">
    <text evidence="1">The sequence shown here is derived from an EMBL/GenBank/DDBJ whole genome shotgun (WGS) entry which is preliminary data.</text>
</comment>
<name>A0A5J4KXY8_9CHLR</name>
<dbReference type="RefSeq" id="WP_151759056.1">
    <property type="nucleotide sequence ID" value="NZ_BKZW01000003.1"/>
</dbReference>
<accession>A0A5J4KXY8</accession>
<dbReference type="Proteomes" id="UP000326912">
    <property type="component" value="Unassembled WGS sequence"/>
</dbReference>
<evidence type="ECO:0000313" key="1">
    <source>
        <dbReference type="EMBL" id="GER91427.1"/>
    </source>
</evidence>
<keyword evidence="2" id="KW-1185">Reference proteome</keyword>
<dbReference type="AlphaFoldDB" id="A0A5J4KXY8"/>